<dbReference type="CDD" id="cd03499">
    <property type="entry name" value="SQR_TypeC_SdhC"/>
    <property type="match status" value="1"/>
</dbReference>
<dbReference type="InterPro" id="IPR000701">
    <property type="entry name" value="SuccDH_FuR_B_TM-su"/>
</dbReference>
<dbReference type="FunFam" id="1.20.1300.10:FF:000011">
    <property type="entry name" value="Succinate dehydrogenase cytochrome b560 subunit"/>
    <property type="match status" value="1"/>
</dbReference>
<dbReference type="GeneID" id="114335731"/>
<dbReference type="GO" id="GO:0016020">
    <property type="term" value="C:membrane"/>
    <property type="evidence" value="ECO:0007669"/>
    <property type="project" value="UniProtKB-SubCell"/>
</dbReference>
<dbReference type="FunCoup" id="A0A6P7FZ69">
    <property type="interactions" value="899"/>
</dbReference>
<dbReference type="RefSeq" id="XP_028141821.1">
    <property type="nucleotide sequence ID" value="XM_028286020.1"/>
</dbReference>
<evidence type="ECO:0000256" key="7">
    <source>
        <dbReference type="ARBA" id="ARBA00023004"/>
    </source>
</evidence>
<feature type="transmembrane region" description="Helical" evidence="9">
    <location>
        <begin position="77"/>
        <end position="97"/>
    </location>
</feature>
<evidence type="ECO:0000313" key="11">
    <source>
        <dbReference type="Proteomes" id="UP001652700"/>
    </source>
</evidence>
<keyword evidence="5" id="KW-0479">Metal-binding</keyword>
<evidence type="ECO:0000256" key="4">
    <source>
        <dbReference type="ARBA" id="ARBA00022692"/>
    </source>
</evidence>
<evidence type="ECO:0000313" key="10">
    <source>
        <dbReference type="EnsemblMetazoa" id="XP_028141821.1"/>
    </source>
</evidence>
<keyword evidence="4 9" id="KW-0812">Transmembrane</keyword>
<keyword evidence="6 9" id="KW-1133">Transmembrane helix</keyword>
<dbReference type="EnsemblMetazoa" id="XM_028286020.2">
    <property type="protein sequence ID" value="XP_028141821.1"/>
    <property type="gene ID" value="LOC114335731"/>
</dbReference>
<feature type="transmembrane region" description="Helical" evidence="9">
    <location>
        <begin position="153"/>
        <end position="172"/>
    </location>
</feature>
<dbReference type="Proteomes" id="UP001652700">
    <property type="component" value="Unplaced"/>
</dbReference>
<dbReference type="GO" id="GO:0006121">
    <property type="term" value="P:mitochondrial electron transport, succinate to ubiquinone"/>
    <property type="evidence" value="ECO:0007669"/>
    <property type="project" value="UniProtKB-ARBA"/>
</dbReference>
<evidence type="ECO:0000256" key="2">
    <source>
        <dbReference type="ARBA" id="ARBA00005163"/>
    </source>
</evidence>
<comment type="subcellular location">
    <subcellularLocation>
        <location evidence="1">Membrane</location>
        <topology evidence="1">Multi-pass membrane protein</topology>
    </subcellularLocation>
</comment>
<feature type="transmembrane region" description="Helical" evidence="9">
    <location>
        <begin position="109"/>
        <end position="133"/>
    </location>
</feature>
<evidence type="ECO:0000256" key="8">
    <source>
        <dbReference type="ARBA" id="ARBA00023136"/>
    </source>
</evidence>
<dbReference type="GO" id="GO:0006099">
    <property type="term" value="P:tricarboxylic acid cycle"/>
    <property type="evidence" value="ECO:0007669"/>
    <property type="project" value="InterPro"/>
</dbReference>
<keyword evidence="11" id="KW-1185">Reference proteome</keyword>
<evidence type="ECO:0000313" key="12">
    <source>
        <dbReference type="RefSeq" id="XP_028141821.1"/>
    </source>
</evidence>
<accession>A0A6P7FZ69</accession>
<dbReference type="OrthoDB" id="588261at2759"/>
<keyword evidence="3" id="KW-0349">Heme</keyword>
<protein>
    <submittedName>
        <fullName evidence="12">Succinate dehydrogenase cytochrome b560 subunit, mitochondrial-like</fullName>
    </submittedName>
</protein>
<evidence type="ECO:0000256" key="9">
    <source>
        <dbReference type="SAM" id="Phobius"/>
    </source>
</evidence>
<evidence type="ECO:0000256" key="6">
    <source>
        <dbReference type="ARBA" id="ARBA00022989"/>
    </source>
</evidence>
<dbReference type="InterPro" id="IPR034804">
    <property type="entry name" value="SQR/QFR_C/D"/>
</dbReference>
<proteinExistence type="predicted"/>
<reference evidence="12" key="1">
    <citation type="submission" date="2025-04" db="UniProtKB">
        <authorList>
            <consortium name="RefSeq"/>
        </authorList>
    </citation>
    <scope>IDENTIFICATION</scope>
    <source>
        <tissue evidence="12">Whole insect</tissue>
    </source>
</reference>
<dbReference type="PANTHER" id="PTHR10978:SF5">
    <property type="entry name" value="SUCCINATE DEHYDROGENASE CYTOCHROME B560 SUBUNIT, MITOCHONDRIAL"/>
    <property type="match status" value="1"/>
</dbReference>
<dbReference type="Gene3D" id="1.20.1300.10">
    <property type="entry name" value="Fumarate reductase/succinate dehydrogenase, transmembrane subunit"/>
    <property type="match status" value="1"/>
</dbReference>
<evidence type="ECO:0000256" key="3">
    <source>
        <dbReference type="ARBA" id="ARBA00022617"/>
    </source>
</evidence>
<dbReference type="GO" id="GO:0009055">
    <property type="term" value="F:electron transfer activity"/>
    <property type="evidence" value="ECO:0007669"/>
    <property type="project" value="InterPro"/>
</dbReference>
<dbReference type="GO" id="GO:0005739">
    <property type="term" value="C:mitochondrion"/>
    <property type="evidence" value="ECO:0007669"/>
    <property type="project" value="GOC"/>
</dbReference>
<dbReference type="KEGG" id="dvv:114335731"/>
<evidence type="ECO:0000256" key="5">
    <source>
        <dbReference type="ARBA" id="ARBA00022723"/>
    </source>
</evidence>
<dbReference type="NCBIfam" id="TIGR02970">
    <property type="entry name" value="succ_dehyd_cytB"/>
    <property type="match status" value="1"/>
</dbReference>
<name>A0A6P7FZ69_DIAVI</name>
<keyword evidence="8 9" id="KW-0472">Membrane</keyword>
<dbReference type="AlphaFoldDB" id="A0A6P7FZ69"/>
<dbReference type="SUPFAM" id="SSF81343">
    <property type="entry name" value="Fumarate reductase respiratory complex transmembrane subunits"/>
    <property type="match status" value="1"/>
</dbReference>
<dbReference type="InterPro" id="IPR014314">
    <property type="entry name" value="Succ_DH_cytb556"/>
</dbReference>
<dbReference type="Pfam" id="PF01127">
    <property type="entry name" value="Sdh_cyt"/>
    <property type="match status" value="1"/>
</dbReference>
<reference evidence="10" key="2">
    <citation type="submission" date="2025-05" db="UniProtKB">
        <authorList>
            <consortium name="EnsemblMetazoa"/>
        </authorList>
    </citation>
    <scope>IDENTIFICATION</scope>
</reference>
<dbReference type="PANTHER" id="PTHR10978">
    <property type="entry name" value="SUCCINATE DEHYDROGENASE CYTOCHROME B560 SUBUNIT"/>
    <property type="match status" value="1"/>
</dbReference>
<keyword evidence="7" id="KW-0408">Iron</keyword>
<comment type="pathway">
    <text evidence="2">Carbohydrate metabolism; tricarboxylic acid cycle.</text>
</comment>
<sequence>MSLIFRLAGQRCGSQFLKNNSGIITCVRPVTLKASNVSSPKEEGHDERNMKLGRPQSPHLTIYAPQLTSMLSITHRATGMALSFYAIAFGLTAAVAPESISSYIETIECAGVGAATIAAAKFVLAFPMTYHFWNGIRHLLWDTGKFLTIGEVYTTGYIMLALSIASAVALCMM</sequence>
<gene>
    <name evidence="12" type="primary">LOC114335731</name>
</gene>
<dbReference type="PROSITE" id="PS01001">
    <property type="entry name" value="SDH_CYT_2"/>
    <property type="match status" value="1"/>
</dbReference>
<evidence type="ECO:0000256" key="1">
    <source>
        <dbReference type="ARBA" id="ARBA00004141"/>
    </source>
</evidence>
<dbReference type="InterPro" id="IPR018495">
    <property type="entry name" value="Succ_DH_cyt_bsu_CS"/>
</dbReference>
<dbReference type="GO" id="GO:0046872">
    <property type="term" value="F:metal ion binding"/>
    <property type="evidence" value="ECO:0007669"/>
    <property type="project" value="UniProtKB-KW"/>
</dbReference>
<dbReference type="InParanoid" id="A0A6P7FZ69"/>
<organism evidence="12">
    <name type="scientific">Diabrotica virgifera virgifera</name>
    <name type="common">western corn rootworm</name>
    <dbReference type="NCBI Taxonomy" id="50390"/>
    <lineage>
        <taxon>Eukaryota</taxon>
        <taxon>Metazoa</taxon>
        <taxon>Ecdysozoa</taxon>
        <taxon>Arthropoda</taxon>
        <taxon>Hexapoda</taxon>
        <taxon>Insecta</taxon>
        <taxon>Pterygota</taxon>
        <taxon>Neoptera</taxon>
        <taxon>Endopterygota</taxon>
        <taxon>Coleoptera</taxon>
        <taxon>Polyphaga</taxon>
        <taxon>Cucujiformia</taxon>
        <taxon>Chrysomeloidea</taxon>
        <taxon>Chrysomelidae</taxon>
        <taxon>Galerucinae</taxon>
        <taxon>Diabroticina</taxon>
        <taxon>Diabroticites</taxon>
        <taxon>Diabrotica</taxon>
    </lineage>
</organism>